<reference evidence="2" key="2">
    <citation type="submission" date="2021-03" db="UniProtKB">
        <authorList>
            <consortium name="EnsemblPlants"/>
        </authorList>
    </citation>
    <scope>IDENTIFICATION</scope>
</reference>
<dbReference type="Gene3D" id="2.170.15.10">
    <property type="entry name" value="Proaerolysin, chain A, domain 3"/>
    <property type="match status" value="1"/>
</dbReference>
<dbReference type="EnsemblPlants" id="AUR62018482-RA">
    <property type="protein sequence ID" value="AUR62018482-RA:cds"/>
    <property type="gene ID" value="AUR62018482"/>
</dbReference>
<dbReference type="PANTHER" id="PTHR39244">
    <property type="entry name" value="NATTERIN-4"/>
    <property type="match status" value="1"/>
</dbReference>
<dbReference type="CDD" id="cd00257">
    <property type="entry name" value="beta-trefoil_FSCN-like"/>
    <property type="match status" value="1"/>
</dbReference>
<accession>A0A803LTD8</accession>
<feature type="domain" description="Agglutinin" evidence="1">
    <location>
        <begin position="8"/>
        <end position="151"/>
    </location>
</feature>
<dbReference type="Gramene" id="AUR62018482-RA">
    <property type="protein sequence ID" value="AUR62018482-RA:cds"/>
    <property type="gene ID" value="AUR62018482"/>
</dbReference>
<reference evidence="2" key="1">
    <citation type="journal article" date="2017" name="Nature">
        <title>The genome of Chenopodium quinoa.</title>
        <authorList>
            <person name="Jarvis D.E."/>
            <person name="Ho Y.S."/>
            <person name="Lightfoot D.J."/>
            <person name="Schmoeckel S.M."/>
            <person name="Li B."/>
            <person name="Borm T.J.A."/>
            <person name="Ohyanagi H."/>
            <person name="Mineta K."/>
            <person name="Michell C.T."/>
            <person name="Saber N."/>
            <person name="Kharbatia N.M."/>
            <person name="Rupper R.R."/>
            <person name="Sharp A.R."/>
            <person name="Dally N."/>
            <person name="Boughton B.A."/>
            <person name="Woo Y.H."/>
            <person name="Gao G."/>
            <person name="Schijlen E.G.W.M."/>
            <person name="Guo X."/>
            <person name="Momin A.A."/>
            <person name="Negrao S."/>
            <person name="Al-Babili S."/>
            <person name="Gehring C."/>
            <person name="Roessner U."/>
            <person name="Jung C."/>
            <person name="Murphy K."/>
            <person name="Arold S.T."/>
            <person name="Gojobori T."/>
            <person name="van der Linden C.G."/>
            <person name="van Loo E.N."/>
            <person name="Jellen E.N."/>
            <person name="Maughan P.J."/>
            <person name="Tester M."/>
        </authorList>
    </citation>
    <scope>NUCLEOTIDE SEQUENCE [LARGE SCALE GENOMIC DNA]</scope>
    <source>
        <strain evidence="2">cv. PI 614886</strain>
    </source>
</reference>
<dbReference type="PANTHER" id="PTHR39244:SF5">
    <property type="entry name" value="NATTERIN-3-LIKE"/>
    <property type="match status" value="1"/>
</dbReference>
<dbReference type="OMA" id="KYWAAKQ"/>
<dbReference type="CDD" id="cd20216">
    <property type="entry name" value="PFM_HFR-2-like"/>
    <property type="match status" value="1"/>
</dbReference>
<sequence length="452" mass="50334">MGNLKAMVHLPKCVALKATYGDAPFKYLGVEDDGKLAYSTDKVVSEQAKFAVESAGNGIAHIRSCFNNKYWVRSSESENWIVAAAKDPVEDKTAWNCTLFRANVSDDGKTVKFVHVQLGKNVGRRDIASDRDMYLCLEPLATAEDVSTVVDYGTIVVLPRYIALKDQNGFFLNTFEFLTSIHFVLFMNKDVGQTGNVLEIFTTRDGHIYLKSVTLGLFWRTKSPSHDPAIEGVTTCTKEYEDEENDPTDTDMLFSVASVAKGIVALRHLNTNKFLERIEGSQRKGSIVEPIYCLNRTSNTITNEAVHLRVVEPIVKREVNVFEFHLDRARIYSRKPLTSSWAVSTSVSISSGIPVIGEISIEIGAEYSEQYDMGGSVEESEQVQSTFTVKVPPKKKATVSAIATRGKCDVPYSYDQVDHMPNGDIKRTTMSDGVYTGVNAYNFSSRVRYEPL</sequence>
<dbReference type="SUPFAM" id="SSF56973">
    <property type="entry name" value="Aerolisin/ETX pore-forming domain"/>
    <property type="match status" value="1"/>
</dbReference>
<organism evidence="2 3">
    <name type="scientific">Chenopodium quinoa</name>
    <name type="common">Quinoa</name>
    <dbReference type="NCBI Taxonomy" id="63459"/>
    <lineage>
        <taxon>Eukaryota</taxon>
        <taxon>Viridiplantae</taxon>
        <taxon>Streptophyta</taxon>
        <taxon>Embryophyta</taxon>
        <taxon>Tracheophyta</taxon>
        <taxon>Spermatophyta</taxon>
        <taxon>Magnoliopsida</taxon>
        <taxon>eudicotyledons</taxon>
        <taxon>Gunneridae</taxon>
        <taxon>Pentapetalae</taxon>
        <taxon>Caryophyllales</taxon>
        <taxon>Chenopodiaceae</taxon>
        <taxon>Chenopodioideae</taxon>
        <taxon>Atripliceae</taxon>
        <taxon>Chenopodium</taxon>
    </lineage>
</organism>
<name>A0A803LTD8_CHEQI</name>
<evidence type="ECO:0000313" key="2">
    <source>
        <dbReference type="EnsemblPlants" id="AUR62018482-RA:cds"/>
    </source>
</evidence>
<dbReference type="InterPro" id="IPR036242">
    <property type="entry name" value="Agglutinin_dom_sf"/>
</dbReference>
<dbReference type="SMART" id="SM00791">
    <property type="entry name" value="Agglutinin"/>
    <property type="match status" value="1"/>
</dbReference>
<dbReference type="InterPro" id="IPR053237">
    <property type="entry name" value="Natterin_C"/>
</dbReference>
<dbReference type="AlphaFoldDB" id="A0A803LTD8"/>
<proteinExistence type="predicted"/>
<protein>
    <recommendedName>
        <fullName evidence="1">Agglutinin domain-containing protein</fullName>
    </recommendedName>
</protein>
<dbReference type="Proteomes" id="UP000596660">
    <property type="component" value="Unplaced"/>
</dbReference>
<dbReference type="SUPFAM" id="SSF50382">
    <property type="entry name" value="Agglutinin"/>
    <property type="match status" value="2"/>
</dbReference>
<dbReference type="Gene3D" id="2.80.10.50">
    <property type="match status" value="2"/>
</dbReference>
<dbReference type="InterPro" id="IPR008998">
    <property type="entry name" value="Agglutinin"/>
</dbReference>
<evidence type="ECO:0000259" key="1">
    <source>
        <dbReference type="SMART" id="SM00791"/>
    </source>
</evidence>
<evidence type="ECO:0000313" key="3">
    <source>
        <dbReference type="Proteomes" id="UP000596660"/>
    </source>
</evidence>
<dbReference type="Pfam" id="PF07468">
    <property type="entry name" value="Agglutinin"/>
    <property type="match status" value="1"/>
</dbReference>
<keyword evidence="3" id="KW-1185">Reference proteome</keyword>